<organism evidence="2">
    <name type="scientific">human gut metagenome</name>
    <dbReference type="NCBI Taxonomy" id="408170"/>
    <lineage>
        <taxon>unclassified sequences</taxon>
        <taxon>metagenomes</taxon>
        <taxon>organismal metagenomes</taxon>
    </lineage>
</organism>
<keyword evidence="1" id="KW-0472">Membrane</keyword>
<proteinExistence type="predicted"/>
<keyword evidence="1" id="KW-0812">Transmembrane</keyword>
<feature type="non-terminal residue" evidence="2">
    <location>
        <position position="1"/>
    </location>
</feature>
<gene>
    <name evidence="2" type="ORF">Q604_UNBC03763G0001</name>
</gene>
<feature type="transmembrane region" description="Helical" evidence="1">
    <location>
        <begin position="22"/>
        <end position="42"/>
    </location>
</feature>
<evidence type="ECO:0000256" key="1">
    <source>
        <dbReference type="SAM" id="Phobius"/>
    </source>
</evidence>
<protein>
    <submittedName>
        <fullName evidence="2">Uncharacterized protein</fullName>
    </submittedName>
</protein>
<evidence type="ECO:0000313" key="2">
    <source>
        <dbReference type="EMBL" id="ETJ42269.1"/>
    </source>
</evidence>
<dbReference type="AlphaFoldDB" id="W1YM50"/>
<accession>W1YM50</accession>
<name>W1YM50_9ZZZZ</name>
<sequence>TIMDAGGIDKITLLIKNIMSDLAIVIYSYTILTVCYALRLHVVKMKAFFCRFFPLCTRLAIVCIWIDGQTTAWRKLTPYLDVLWIHQLDEVFHDDIDAIFVKVPMVTETK</sequence>
<comment type="caution">
    <text evidence="2">The sequence shown here is derived from an EMBL/GenBank/DDBJ whole genome shotgun (WGS) entry which is preliminary data.</text>
</comment>
<keyword evidence="1" id="KW-1133">Transmembrane helix</keyword>
<reference evidence="2" key="1">
    <citation type="submission" date="2013-12" db="EMBL/GenBank/DDBJ databases">
        <title>A Varibaculum cambriense genome reconstructed from a premature infant gut community with otherwise low bacterial novelty that shifts toward anaerobic metabolism during the third week of life.</title>
        <authorList>
            <person name="Brown C.T."/>
            <person name="Sharon I."/>
            <person name="Thomas B.C."/>
            <person name="Castelle C.J."/>
            <person name="Morowitz M.J."/>
            <person name="Banfield J.F."/>
        </authorList>
    </citation>
    <scope>NUCLEOTIDE SEQUENCE</scope>
</reference>
<dbReference type="EMBL" id="AZMM01003763">
    <property type="protein sequence ID" value="ETJ42269.1"/>
    <property type="molecule type" value="Genomic_DNA"/>
</dbReference>